<dbReference type="InterPro" id="IPR005119">
    <property type="entry name" value="LysR_subst-bd"/>
</dbReference>
<evidence type="ECO:0000256" key="1">
    <source>
        <dbReference type="ARBA" id="ARBA00009437"/>
    </source>
</evidence>
<dbReference type="InterPro" id="IPR036388">
    <property type="entry name" value="WH-like_DNA-bd_sf"/>
</dbReference>
<keyword evidence="2" id="KW-0805">Transcription regulation</keyword>
<name>A0A0A1GW35_9LACO</name>
<keyword evidence="3" id="KW-0238">DNA-binding</keyword>
<dbReference type="Gene3D" id="3.40.190.10">
    <property type="entry name" value="Periplasmic binding protein-like II"/>
    <property type="match status" value="2"/>
</dbReference>
<dbReference type="PANTHER" id="PTHR30126:SF40">
    <property type="entry name" value="HTH-TYPE TRANSCRIPTIONAL REGULATOR GLTR"/>
    <property type="match status" value="1"/>
</dbReference>
<gene>
    <name evidence="6" type="ORF">LOOC260_106830</name>
</gene>
<dbReference type="GO" id="GO:0003700">
    <property type="term" value="F:DNA-binding transcription factor activity"/>
    <property type="evidence" value="ECO:0007669"/>
    <property type="project" value="InterPro"/>
</dbReference>
<dbReference type="PROSITE" id="PS50931">
    <property type="entry name" value="HTH_LYSR"/>
    <property type="match status" value="1"/>
</dbReference>
<feature type="domain" description="HTH lysR-type" evidence="5">
    <location>
        <begin position="1"/>
        <end position="58"/>
    </location>
</feature>
<dbReference type="InterPro" id="IPR000847">
    <property type="entry name" value="LysR_HTH_N"/>
</dbReference>
<dbReference type="Pfam" id="PF00126">
    <property type="entry name" value="HTH_1"/>
    <property type="match status" value="1"/>
</dbReference>
<dbReference type="Pfam" id="PF03466">
    <property type="entry name" value="LysR_substrate"/>
    <property type="match status" value="1"/>
</dbReference>
<protein>
    <submittedName>
        <fullName evidence="6">Transcriptional regulator</fullName>
    </submittedName>
</protein>
<evidence type="ECO:0000256" key="4">
    <source>
        <dbReference type="ARBA" id="ARBA00023163"/>
    </source>
</evidence>
<reference evidence="6 7" key="1">
    <citation type="submission" date="2014-11" db="EMBL/GenBank/DDBJ databases">
        <title>Complete genome sequence and analysis of Lactobacillus hokkaidonensis LOOC260T.</title>
        <authorList>
            <person name="Tanizawa Y."/>
            <person name="Tohno M."/>
            <person name="Kaminuma E."/>
            <person name="Nakamura Y."/>
            <person name="Arita M."/>
        </authorList>
    </citation>
    <scope>NUCLEOTIDE SEQUENCE [LARGE SCALE GENOMIC DNA]</scope>
    <source>
        <strain evidence="6 7">LOOC260</strain>
    </source>
</reference>
<dbReference type="Proteomes" id="UP000031620">
    <property type="component" value="Chromosome"/>
</dbReference>
<evidence type="ECO:0000259" key="5">
    <source>
        <dbReference type="PROSITE" id="PS50931"/>
    </source>
</evidence>
<dbReference type="InterPro" id="IPR036390">
    <property type="entry name" value="WH_DNA-bd_sf"/>
</dbReference>
<dbReference type="SUPFAM" id="SSF46785">
    <property type="entry name" value="Winged helix' DNA-binding domain"/>
    <property type="match status" value="1"/>
</dbReference>
<dbReference type="SUPFAM" id="SSF53850">
    <property type="entry name" value="Periplasmic binding protein-like II"/>
    <property type="match status" value="1"/>
</dbReference>
<evidence type="ECO:0000313" key="6">
    <source>
        <dbReference type="EMBL" id="BAP85239.1"/>
    </source>
</evidence>
<organism evidence="6 7">
    <name type="scientific">Paucilactobacillus hokkaidonensis JCM 18461</name>
    <dbReference type="NCBI Taxonomy" id="1291742"/>
    <lineage>
        <taxon>Bacteria</taxon>
        <taxon>Bacillati</taxon>
        <taxon>Bacillota</taxon>
        <taxon>Bacilli</taxon>
        <taxon>Lactobacillales</taxon>
        <taxon>Lactobacillaceae</taxon>
        <taxon>Paucilactobacillus</taxon>
    </lineage>
</organism>
<dbReference type="PANTHER" id="PTHR30126">
    <property type="entry name" value="HTH-TYPE TRANSCRIPTIONAL REGULATOR"/>
    <property type="match status" value="1"/>
</dbReference>
<dbReference type="PRINTS" id="PR00039">
    <property type="entry name" value="HTHLYSR"/>
</dbReference>
<evidence type="ECO:0000256" key="2">
    <source>
        <dbReference type="ARBA" id="ARBA00023015"/>
    </source>
</evidence>
<dbReference type="GO" id="GO:0000976">
    <property type="term" value="F:transcription cis-regulatory region binding"/>
    <property type="evidence" value="ECO:0007669"/>
    <property type="project" value="TreeGrafter"/>
</dbReference>
<dbReference type="KEGG" id="lho:LOOC260_106830"/>
<proteinExistence type="inferred from homology"/>
<dbReference type="AlphaFoldDB" id="A0A0A1GW35"/>
<sequence length="290" mass="33012">MLDRRYKTLAVLATTLSYTKAAQHLFITQPAVSQQIRSLEQELAVKLVSKNGTRIHLTAKGTQLVQYINKVSLENDHILQQIKTDSEEQTIKIGSTYSLSIFLLPELIESLLSTTTKIQTMIDNTDEILEALRQGKIEFGIVEGNFDKNEFDAITIRNEEFIGVTSSRNPLLNQNDITIDNLLQAMLLIRESGSGTRAIFSNWLATKNYQINDFNEQIEVANPTTIIQLLKDNVGISFMYKSLITEELKQHILVELTIEGFKISHPINLIFLKNSYFTEKYKLIAEKLDK</sequence>
<evidence type="ECO:0000313" key="7">
    <source>
        <dbReference type="Proteomes" id="UP000031620"/>
    </source>
</evidence>
<dbReference type="EMBL" id="AP014680">
    <property type="protein sequence ID" value="BAP85239.1"/>
    <property type="molecule type" value="Genomic_DNA"/>
</dbReference>
<comment type="similarity">
    <text evidence="1">Belongs to the LysR transcriptional regulatory family.</text>
</comment>
<evidence type="ECO:0000256" key="3">
    <source>
        <dbReference type="ARBA" id="ARBA00023125"/>
    </source>
</evidence>
<dbReference type="Gene3D" id="1.10.10.10">
    <property type="entry name" value="Winged helix-like DNA-binding domain superfamily/Winged helix DNA-binding domain"/>
    <property type="match status" value="1"/>
</dbReference>
<dbReference type="RefSeq" id="WP_041093027.1">
    <property type="nucleotide sequence ID" value="NZ_AP014680.1"/>
</dbReference>
<keyword evidence="4" id="KW-0804">Transcription</keyword>
<dbReference type="HOGENOM" id="CLU_039613_6_1_9"/>
<accession>A0A0A1GW35</accession>
<dbReference type="STRING" id="1291742.LOOC260_106830"/>